<organism evidence="1">
    <name type="scientific">metagenome</name>
    <dbReference type="NCBI Taxonomy" id="256318"/>
    <lineage>
        <taxon>unclassified sequences</taxon>
        <taxon>metagenomes</taxon>
    </lineage>
</organism>
<dbReference type="EMBL" id="CZKA01000061">
    <property type="protein sequence ID" value="CUR59625.1"/>
    <property type="molecule type" value="Genomic_DNA"/>
</dbReference>
<reference evidence="1" key="1">
    <citation type="submission" date="2015-08" db="EMBL/GenBank/DDBJ databases">
        <authorList>
            <person name="Babu N.S."/>
            <person name="Beckwith C.J."/>
            <person name="Beseler K.G."/>
            <person name="Brison A."/>
            <person name="Carone J.V."/>
            <person name="Caskin T.P."/>
            <person name="Diamond M."/>
            <person name="Durham M.E."/>
            <person name="Foxe J.M."/>
            <person name="Go M."/>
            <person name="Henderson B.A."/>
            <person name="Jones I.B."/>
            <person name="McGettigan J.A."/>
            <person name="Micheletti S.J."/>
            <person name="Nasrallah M.E."/>
            <person name="Ortiz D."/>
            <person name="Piller C.R."/>
            <person name="Privatt S.R."/>
            <person name="Schneider S.L."/>
            <person name="Sharp S."/>
            <person name="Smith T.C."/>
            <person name="Stanton J.D."/>
            <person name="Ullery H.E."/>
            <person name="Wilson R.J."/>
            <person name="Serrano M.G."/>
            <person name="Buck G."/>
            <person name="Lee V."/>
            <person name="Wang Y."/>
            <person name="Carvalho R."/>
            <person name="Voegtly L."/>
            <person name="Shi R."/>
            <person name="Duckworth R."/>
            <person name="Johnson A."/>
            <person name="Loviza R."/>
            <person name="Walstead R."/>
            <person name="Shah Z."/>
            <person name="Kiflezghi M."/>
            <person name="Wade K."/>
            <person name="Ball S.L."/>
            <person name="Bradley K.W."/>
            <person name="Asai D.J."/>
            <person name="Bowman C.A."/>
            <person name="Russell D.A."/>
            <person name="Pope W.H."/>
            <person name="Jacobs-Sera D."/>
            <person name="Hendrix R.W."/>
            <person name="Hatfull G.F."/>
        </authorList>
    </citation>
    <scope>NUCLEOTIDE SEQUENCE</scope>
</reference>
<gene>
    <name evidence="1" type="ORF">NOCA2640030</name>
</gene>
<evidence type="ECO:0000313" key="1">
    <source>
        <dbReference type="EMBL" id="CUR59625.1"/>
    </source>
</evidence>
<protein>
    <submittedName>
        <fullName evidence="1">Uncharacterized protein</fullName>
    </submittedName>
</protein>
<sequence length="280" mass="28201">MSRRWSAVLVLVAALALAPAASAASEWTRVGTGITEGVSGLAAASSGGWVMVRDNKLAGQTRVALLSDGGTATALTWPGTAPADLESIAAVPGQPGRYVVVGSGGAGRLINVTGTTLSVVRSFRLPQGTVQNEGFALTTLGASTVAVWGNRGSPTVPGQLYAAVFNPARTTFGAVTSVAVTVPWPTKNIRHISDVVLIGPRIVISSASDNGNNGPFESAVYEIGTVGLSSGAASLTTGTPVSLGTYPGHKVEGLACVAGAELLGTDDENLGGWTTPSTWC</sequence>
<proteinExistence type="predicted"/>
<dbReference type="AlphaFoldDB" id="A0A2P2CCB5"/>
<accession>A0A2P2CCB5</accession>
<name>A0A2P2CCB5_9ZZZZ</name>